<proteinExistence type="predicted"/>
<evidence type="ECO:0000313" key="2">
    <source>
        <dbReference type="EMBL" id="BDU70861.1"/>
    </source>
</evidence>
<dbReference type="Proteomes" id="UP001238179">
    <property type="component" value="Chromosome"/>
</dbReference>
<reference evidence="3" key="1">
    <citation type="journal article" date="2023" name="Int. J. Syst. Evol. Microbiol.">
        <title>Mesoterricola silvestris gen. nov., sp. nov., Mesoterricola sediminis sp. nov., Geothrix oryzae sp. nov., Geothrix edaphica sp. nov., Geothrix rubra sp. nov., and Geothrix limicola sp. nov., six novel members of Acidobacteriota isolated from soils.</title>
        <authorList>
            <person name="Itoh H."/>
            <person name="Sugisawa Y."/>
            <person name="Mise K."/>
            <person name="Xu Z."/>
            <person name="Kuniyasu M."/>
            <person name="Ushijima N."/>
            <person name="Kawano K."/>
            <person name="Kobayashi E."/>
            <person name="Shiratori Y."/>
            <person name="Masuda Y."/>
            <person name="Senoo K."/>
        </authorList>
    </citation>
    <scope>NUCLEOTIDE SEQUENCE [LARGE SCALE GENOMIC DNA]</scope>
    <source>
        <strain evidence="3">W79</strain>
    </source>
</reference>
<name>A0AA48GSC9_9BACT</name>
<evidence type="ECO:0000256" key="1">
    <source>
        <dbReference type="SAM" id="MobiDB-lite"/>
    </source>
</evidence>
<sequence>MLAAPVVGVPDGAMDWALADVHSLADLGGLLVIDHGAVAPTTVGLRGFRAESIGMRPLRAAVPQPTFDSMPYRNAKEQAREARACTGDAVAQVVQNVLGLDSQHDLTRGVILKLSMDFEPDLHGVQRSHGCITDWARNFQDLLSIQPPNLGRVVRGEIDAADLEPRWDPWEYVEDPPFVKGASSGCGLRGAKADLHRPTRPHRRRSAAARSPPPCSRGVSQAADGAKAAPEGTGLGQPSGGRVRGWWPRHFLPLLG</sequence>
<gene>
    <name evidence="2" type="ORF">METEAL_00350</name>
</gene>
<organism evidence="2 3">
    <name type="scientific">Mesoterricola silvestris</name>
    <dbReference type="NCBI Taxonomy" id="2927979"/>
    <lineage>
        <taxon>Bacteria</taxon>
        <taxon>Pseudomonadati</taxon>
        <taxon>Acidobacteriota</taxon>
        <taxon>Holophagae</taxon>
        <taxon>Holophagales</taxon>
        <taxon>Holophagaceae</taxon>
        <taxon>Mesoterricola</taxon>
    </lineage>
</organism>
<feature type="region of interest" description="Disordered" evidence="1">
    <location>
        <begin position="189"/>
        <end position="242"/>
    </location>
</feature>
<feature type="compositionally biased region" description="Gly residues" evidence="1">
    <location>
        <begin position="233"/>
        <end position="242"/>
    </location>
</feature>
<dbReference type="AlphaFoldDB" id="A0AA48GSC9"/>
<evidence type="ECO:0000313" key="3">
    <source>
        <dbReference type="Proteomes" id="UP001238179"/>
    </source>
</evidence>
<keyword evidence="3" id="KW-1185">Reference proteome</keyword>
<dbReference type="EMBL" id="AP027080">
    <property type="protein sequence ID" value="BDU70861.1"/>
    <property type="molecule type" value="Genomic_DNA"/>
</dbReference>
<protein>
    <submittedName>
        <fullName evidence="2">Uncharacterized protein</fullName>
    </submittedName>
</protein>
<feature type="compositionally biased region" description="Basic residues" evidence="1">
    <location>
        <begin position="198"/>
        <end position="207"/>
    </location>
</feature>
<dbReference type="KEGG" id="msil:METEAL_00350"/>
<accession>A0AA48GSC9</accession>